<dbReference type="Gene3D" id="1.20.1250.20">
    <property type="entry name" value="MFS general substrate transporter like domains"/>
    <property type="match status" value="2"/>
</dbReference>
<comment type="caution">
    <text evidence="5">The sequence shown here is derived from an EMBL/GenBank/DDBJ whole genome shotgun (WGS) entry which is preliminary data.</text>
</comment>
<evidence type="ECO:0000313" key="5">
    <source>
        <dbReference type="EMBL" id="KAF5391709.1"/>
    </source>
</evidence>
<evidence type="ECO:0000256" key="4">
    <source>
        <dbReference type="SAM" id="Phobius"/>
    </source>
</evidence>
<keyword evidence="6" id="KW-1185">Reference proteome</keyword>
<sequence>MSVSHAEDILPSRIKDISEFNNIKASRPQDLGQVGQGPGGPRDGGWDAWSTVVGCFMVQFCTIGYSNAFGVYQDIYTRDILSDKSPSDISWIGSFQIFSSYAPGILVGYAFDAGYFRHMIAIGSILEIFSIFMLSLVRKGQYYQIFLAQAVGIGLGQALLFIPSLTVISQHFKQRRSFATGIAVTGASIGGIIWPILLNQLDQKASFANANRAAGAVTGALLLFANVLMKPRPVANRGGVHFGVKGVFQDIPFIISIGAACLVALGLFFPYFYLQLYAINHDITPSLAFYALALLNTGSVVGRLIPNFFADRLGPFNMIIPCLSATAVLLFAMIAVSSWAGIIVFSVFYGFASGSYISLIPSIIGLLSRQSGQPGLRMGFAFTSVGFWMLIGAPIEGALLHPPGTSGSLVWLPCILFSAVSVACGAFGMLVSRVIFVREGRNGDCAQRSAKIPKKPEVGLVDLRWARQSHPSKPFRGDGPLPRRPPLPRWDLHDPDVYLEGKQYKLRPPRV</sequence>
<dbReference type="Proteomes" id="UP000518752">
    <property type="component" value="Unassembled WGS sequence"/>
</dbReference>
<protein>
    <recommendedName>
        <fullName evidence="7">Major facilitator superfamily (MFS) profile domain-containing protein</fullName>
    </recommendedName>
</protein>
<dbReference type="GO" id="GO:0022857">
    <property type="term" value="F:transmembrane transporter activity"/>
    <property type="evidence" value="ECO:0007669"/>
    <property type="project" value="InterPro"/>
</dbReference>
<organism evidence="5 6">
    <name type="scientific">Collybiopsis confluens</name>
    <dbReference type="NCBI Taxonomy" id="2823264"/>
    <lineage>
        <taxon>Eukaryota</taxon>
        <taxon>Fungi</taxon>
        <taxon>Dikarya</taxon>
        <taxon>Basidiomycota</taxon>
        <taxon>Agaricomycotina</taxon>
        <taxon>Agaricomycetes</taxon>
        <taxon>Agaricomycetidae</taxon>
        <taxon>Agaricales</taxon>
        <taxon>Marasmiineae</taxon>
        <taxon>Omphalotaceae</taxon>
        <taxon>Collybiopsis</taxon>
    </lineage>
</organism>
<dbReference type="OrthoDB" id="6499973at2759"/>
<dbReference type="AlphaFoldDB" id="A0A8H5HY37"/>
<feature type="transmembrane region" description="Helical" evidence="4">
    <location>
        <begin position="118"/>
        <end position="137"/>
    </location>
</feature>
<comment type="similarity">
    <text evidence="2">Belongs to the major facilitator superfamily. Monocarboxylate porter (TC 2.A.1.13) family.</text>
</comment>
<feature type="transmembrane region" description="Helical" evidence="4">
    <location>
        <begin position="143"/>
        <end position="166"/>
    </location>
</feature>
<comment type="subcellular location">
    <subcellularLocation>
        <location evidence="1">Membrane</location>
        <topology evidence="1">Multi-pass membrane protein</topology>
    </subcellularLocation>
</comment>
<feature type="transmembrane region" description="Helical" evidence="4">
    <location>
        <begin position="210"/>
        <end position="229"/>
    </location>
</feature>
<evidence type="ECO:0000313" key="6">
    <source>
        <dbReference type="Proteomes" id="UP000518752"/>
    </source>
</evidence>
<gene>
    <name evidence="5" type="ORF">D9757_001664</name>
</gene>
<dbReference type="GO" id="GO:0016020">
    <property type="term" value="C:membrane"/>
    <property type="evidence" value="ECO:0007669"/>
    <property type="project" value="UniProtKB-SubCell"/>
</dbReference>
<keyword evidence="4" id="KW-0472">Membrane</keyword>
<feature type="region of interest" description="Disordered" evidence="3">
    <location>
        <begin position="469"/>
        <end position="494"/>
    </location>
</feature>
<reference evidence="5 6" key="1">
    <citation type="journal article" date="2020" name="ISME J.">
        <title>Uncovering the hidden diversity of litter-decomposition mechanisms in mushroom-forming fungi.</title>
        <authorList>
            <person name="Floudas D."/>
            <person name="Bentzer J."/>
            <person name="Ahren D."/>
            <person name="Johansson T."/>
            <person name="Persson P."/>
            <person name="Tunlid A."/>
        </authorList>
    </citation>
    <scope>NUCLEOTIDE SEQUENCE [LARGE SCALE GENOMIC DNA]</scope>
    <source>
        <strain evidence="5 6">CBS 406.79</strain>
    </source>
</reference>
<feature type="transmembrane region" description="Helical" evidence="4">
    <location>
        <begin position="410"/>
        <end position="431"/>
    </location>
</feature>
<name>A0A8H5HY37_9AGAR</name>
<evidence type="ECO:0000256" key="2">
    <source>
        <dbReference type="ARBA" id="ARBA00006727"/>
    </source>
</evidence>
<feature type="transmembrane region" description="Helical" evidence="4">
    <location>
        <begin position="178"/>
        <end position="198"/>
    </location>
</feature>
<feature type="transmembrane region" description="Helical" evidence="4">
    <location>
        <begin position="379"/>
        <end position="398"/>
    </location>
</feature>
<feature type="transmembrane region" description="Helical" evidence="4">
    <location>
        <begin position="342"/>
        <end position="367"/>
    </location>
</feature>
<evidence type="ECO:0008006" key="7">
    <source>
        <dbReference type="Google" id="ProtNLM"/>
    </source>
</evidence>
<dbReference type="Pfam" id="PF07690">
    <property type="entry name" value="MFS_1"/>
    <property type="match status" value="1"/>
</dbReference>
<proteinExistence type="inferred from homology"/>
<accession>A0A8H5HY37</accession>
<feature type="transmembrane region" description="Helical" evidence="4">
    <location>
        <begin position="318"/>
        <end position="336"/>
    </location>
</feature>
<evidence type="ECO:0000256" key="3">
    <source>
        <dbReference type="SAM" id="MobiDB-lite"/>
    </source>
</evidence>
<feature type="transmembrane region" description="Helical" evidence="4">
    <location>
        <begin position="250"/>
        <end position="274"/>
    </location>
</feature>
<dbReference type="PANTHER" id="PTHR11360:SF234">
    <property type="entry name" value="MFS-TYPE TRANSPORTER DBAD-RELATED"/>
    <property type="match status" value="1"/>
</dbReference>
<keyword evidence="4" id="KW-1133">Transmembrane helix</keyword>
<dbReference type="InterPro" id="IPR050327">
    <property type="entry name" value="Proton-linked_MCT"/>
</dbReference>
<dbReference type="SUPFAM" id="SSF103473">
    <property type="entry name" value="MFS general substrate transporter"/>
    <property type="match status" value="1"/>
</dbReference>
<feature type="transmembrane region" description="Helical" evidence="4">
    <location>
        <begin position="286"/>
        <end position="306"/>
    </location>
</feature>
<evidence type="ECO:0000256" key="1">
    <source>
        <dbReference type="ARBA" id="ARBA00004141"/>
    </source>
</evidence>
<dbReference type="EMBL" id="JAACJN010000008">
    <property type="protein sequence ID" value="KAF5391709.1"/>
    <property type="molecule type" value="Genomic_DNA"/>
</dbReference>
<keyword evidence="4" id="KW-0812">Transmembrane</keyword>
<dbReference type="PANTHER" id="PTHR11360">
    <property type="entry name" value="MONOCARBOXYLATE TRANSPORTER"/>
    <property type="match status" value="1"/>
</dbReference>
<dbReference type="InterPro" id="IPR036259">
    <property type="entry name" value="MFS_trans_sf"/>
</dbReference>
<dbReference type="InterPro" id="IPR011701">
    <property type="entry name" value="MFS"/>
</dbReference>